<dbReference type="InterPro" id="IPR000277">
    <property type="entry name" value="Cys/Met-Metab_PyrdxlP-dep_enz"/>
</dbReference>
<comment type="cofactor">
    <cofactor evidence="1 5">
        <name>pyridoxal 5'-phosphate</name>
        <dbReference type="ChEBI" id="CHEBI:597326"/>
    </cofactor>
</comment>
<evidence type="ECO:0000256" key="4">
    <source>
        <dbReference type="ARBA" id="ARBA00022898"/>
    </source>
</evidence>
<dbReference type="GO" id="GO:0004124">
    <property type="term" value="F:cysteine synthase activity"/>
    <property type="evidence" value="ECO:0007669"/>
    <property type="project" value="TreeGrafter"/>
</dbReference>
<dbReference type="InterPro" id="IPR006235">
    <property type="entry name" value="OAc-hSer/O-AcSer_sulfhydrylase"/>
</dbReference>
<keyword evidence="4 5" id="KW-0663">Pyridoxal phosphate</keyword>
<protein>
    <submittedName>
        <fullName evidence="6">Sulfhydrylase FUB7</fullName>
    </submittedName>
</protein>
<dbReference type="Pfam" id="PF01053">
    <property type="entry name" value="Cys_Met_Meta_PP"/>
    <property type="match status" value="1"/>
</dbReference>
<dbReference type="GO" id="GO:0006535">
    <property type="term" value="P:cysteine biosynthetic process from serine"/>
    <property type="evidence" value="ECO:0007669"/>
    <property type="project" value="TreeGrafter"/>
</dbReference>
<dbReference type="GO" id="GO:0005737">
    <property type="term" value="C:cytoplasm"/>
    <property type="evidence" value="ECO:0007669"/>
    <property type="project" value="TreeGrafter"/>
</dbReference>
<dbReference type="PIRSF" id="PIRSF001434">
    <property type="entry name" value="CGS"/>
    <property type="match status" value="1"/>
</dbReference>
<dbReference type="GO" id="GO:0003961">
    <property type="term" value="F:O-acetylhomoserine aminocarboxypropyltransferase activity"/>
    <property type="evidence" value="ECO:0007669"/>
    <property type="project" value="TreeGrafter"/>
</dbReference>
<evidence type="ECO:0000313" key="7">
    <source>
        <dbReference type="Proteomes" id="UP000481288"/>
    </source>
</evidence>
<comment type="similarity">
    <text evidence="2 5">Belongs to the trans-sulfuration enzymes family.</text>
</comment>
<keyword evidence="7" id="KW-1185">Reference proteome</keyword>
<evidence type="ECO:0000256" key="1">
    <source>
        <dbReference type="ARBA" id="ARBA00001933"/>
    </source>
</evidence>
<reference evidence="6 7" key="1">
    <citation type="submission" date="2018-05" db="EMBL/GenBank/DDBJ databases">
        <title>Whole genome sequencing for identification of molecular markers to develop diagnostic detection tools for the regulated plant pathogen Lachnellula willkommii.</title>
        <authorList>
            <person name="Giroux E."/>
            <person name="Bilodeau G."/>
        </authorList>
    </citation>
    <scope>NUCLEOTIDE SEQUENCE [LARGE SCALE GENOMIC DNA]</scope>
    <source>
        <strain evidence="6 7">CBS 625.97</strain>
    </source>
</reference>
<dbReference type="Gene3D" id="3.40.640.10">
    <property type="entry name" value="Type I PLP-dependent aspartate aminotransferase-like (Major domain)"/>
    <property type="match status" value="1"/>
</dbReference>
<evidence type="ECO:0000256" key="3">
    <source>
        <dbReference type="ARBA" id="ARBA00022679"/>
    </source>
</evidence>
<evidence type="ECO:0000256" key="2">
    <source>
        <dbReference type="ARBA" id="ARBA00009077"/>
    </source>
</evidence>
<keyword evidence="3" id="KW-0808">Transferase</keyword>
<dbReference type="GO" id="GO:0071269">
    <property type="term" value="P:L-homocysteine biosynthetic process"/>
    <property type="evidence" value="ECO:0007669"/>
    <property type="project" value="TreeGrafter"/>
</dbReference>
<dbReference type="EMBL" id="QGMG01000332">
    <property type="protein sequence ID" value="TVY54523.1"/>
    <property type="molecule type" value="Genomic_DNA"/>
</dbReference>
<evidence type="ECO:0000256" key="5">
    <source>
        <dbReference type="RuleBase" id="RU362118"/>
    </source>
</evidence>
<dbReference type="SUPFAM" id="SSF53383">
    <property type="entry name" value="PLP-dependent transferases"/>
    <property type="match status" value="1"/>
</dbReference>
<dbReference type="InterPro" id="IPR015422">
    <property type="entry name" value="PyrdxlP-dep_Trfase_small"/>
</dbReference>
<evidence type="ECO:0000313" key="6">
    <source>
        <dbReference type="EMBL" id="TVY54523.1"/>
    </source>
</evidence>
<dbReference type="Gene3D" id="3.90.1150.10">
    <property type="entry name" value="Aspartate Aminotransferase, domain 1"/>
    <property type="match status" value="1"/>
</dbReference>
<proteinExistence type="inferred from homology"/>
<dbReference type="PANTHER" id="PTHR43797">
    <property type="entry name" value="HOMOCYSTEINE/CYSTEINE SYNTHASE"/>
    <property type="match status" value="1"/>
</dbReference>
<dbReference type="Proteomes" id="UP000481288">
    <property type="component" value="Unassembled WGS sequence"/>
</dbReference>
<comment type="caution">
    <text evidence="6">The sequence shown here is derived from an EMBL/GenBank/DDBJ whole genome shotgun (WGS) entry which is preliminary data.</text>
</comment>
<dbReference type="InterPro" id="IPR015424">
    <property type="entry name" value="PyrdxlP-dep_Trfase"/>
</dbReference>
<dbReference type="AlphaFoldDB" id="A0A7D8UPZ8"/>
<dbReference type="InterPro" id="IPR015421">
    <property type="entry name" value="PyrdxlP-dep_Trfase_major"/>
</dbReference>
<dbReference type="PANTHER" id="PTHR43797:SF2">
    <property type="entry name" value="HOMOCYSTEINE_CYSTEINE SYNTHASE"/>
    <property type="match status" value="1"/>
</dbReference>
<name>A0A7D8UPZ8_9HELO</name>
<dbReference type="GO" id="GO:0019346">
    <property type="term" value="P:transsulfuration"/>
    <property type="evidence" value="ECO:0007669"/>
    <property type="project" value="InterPro"/>
</dbReference>
<organism evidence="6 7">
    <name type="scientific">Lachnellula cervina</name>
    <dbReference type="NCBI Taxonomy" id="1316786"/>
    <lineage>
        <taxon>Eukaryota</taxon>
        <taxon>Fungi</taxon>
        <taxon>Dikarya</taxon>
        <taxon>Ascomycota</taxon>
        <taxon>Pezizomycotina</taxon>
        <taxon>Leotiomycetes</taxon>
        <taxon>Helotiales</taxon>
        <taxon>Lachnaceae</taxon>
        <taxon>Lachnellula</taxon>
    </lineage>
</organism>
<accession>A0A7D8UPZ8</accession>
<gene>
    <name evidence="6" type="primary">FUB7</name>
    <name evidence="6" type="ORF">LCER1_G005047</name>
</gene>
<sequence>MAEQNLPKDPEPAQSSFHFETSGVHAGLSRSDNGVQNTPIYASTVTTPHKHNCSISLTCLQSFVFNNSAHGAAIFGMAADAFCYSRIANPTVDVFEKRMAILENGAAALAAASGQAALFMTITALSQSGSNIVVASQVCEGTKNVFRYRLPRLGITVRFVESGDVDLVGQAIDGNTKGVFVESISSTDLLVSNIAALATVAHEAGVPLVVDNTAGAGGFLLRPLEHGADIIVESAAEWLSISGSNPAGIIIDSGKFNWVKNQDRFPQFFEQAPGFHGLKLWEKFGHLVFISFARIAVLRDMGPCLNPFEAFQLLAGLETLSVRLEKISSNAAKLAAWLELDERVDVVRYPGLESNASYSLSKKYCQRGYGGLLSIKLKSAKELVWIESKVISFGARTITVKDKAVHEDQTQEESIYISVGLENIDDIIADFQGILASGERN</sequence>
<dbReference type="OrthoDB" id="3512640at2759"/>
<dbReference type="GO" id="GO:0030170">
    <property type="term" value="F:pyridoxal phosphate binding"/>
    <property type="evidence" value="ECO:0007669"/>
    <property type="project" value="InterPro"/>
</dbReference>